<accession>A0A1D8KUG1</accession>
<dbReference type="InterPro" id="IPR021674">
    <property type="entry name" value="Phage_T4_Gp14_neck-protein"/>
</dbReference>
<name>A0A1D8KUG1_9CAUD</name>
<protein>
    <recommendedName>
        <fullName evidence="3">Neck protein</fullName>
    </recommendedName>
</protein>
<dbReference type="Proteomes" id="UP000226384">
    <property type="component" value="Segment"/>
</dbReference>
<dbReference type="EMBL" id="KU686213">
    <property type="protein sequence ID" value="AOV62321.1"/>
    <property type="molecule type" value="Genomic_DNA"/>
</dbReference>
<sequence>MVVNPFFLHGSTQEQNLQQDLINEQIRMYGMDVYYIPRNFVREATIMREVTSSAFRSYFIIEAYLNNFDGYGGQGDIMSKFGIQVKDEITLTLSRERYENYIAPFLNSRMLYLMNSAADDGALQTIQRPREGDLIYFPLGRRLFEIKYVEHEQPFYQLGTGYTYELQCELFEYEDEILNTSIDEIDTTIINKGFINTLNLVPLSNRAEVTANLGTGYIRELVILNEGNNFRETPSIYITPPPEGGVEPNVVALLTKADSNIIEPAIKQLVTFSSGSGYIEDPEAIAVGGGGEGSIIRATINTESLGIIDFEVTNAGAGYPEDAAIIVYDKDNNPVAEGLALTDGEKIVSAIIKNPGADLKDDINVVVSAPATSGEGAYLYNEIIVGKESGMQARVRGWNAITCQLEVTNLDPEKNFVNFQPGEIIEGEKSGARYSLKNFNSDQTPADGFSQNDGIQEEADVVVDTSEYNQFFDPNQDYFSSDNPFGE</sequence>
<proteinExistence type="predicted"/>
<gene>
    <name evidence="1" type="ORF">S420910_133</name>
</gene>
<evidence type="ECO:0008006" key="3">
    <source>
        <dbReference type="Google" id="ProtNLM"/>
    </source>
</evidence>
<dbReference type="Pfam" id="PF11649">
    <property type="entry name" value="T4_neck-protein"/>
    <property type="match status" value="2"/>
</dbReference>
<reference evidence="1 2" key="1">
    <citation type="journal article" date="2016" name="Virology">
        <title>The genomic content and context of auxiliary metabolic genes in marine cyanomyoviruses.</title>
        <authorList>
            <person name="Crummett L.T."/>
            <person name="Puxty R.J."/>
            <person name="Weihe C."/>
            <person name="Marston M.F."/>
            <person name="Martiny J.B."/>
        </authorList>
    </citation>
    <scope>NUCLEOTIDE SEQUENCE [LARGE SCALE GENOMIC DNA]</scope>
    <source>
        <strain evidence="1">0910SB42</strain>
    </source>
</reference>
<organism evidence="1 2">
    <name type="scientific">Synechococcus phage S-CAM7</name>
    <dbReference type="NCBI Taxonomy" id="1883368"/>
    <lineage>
        <taxon>Viruses</taxon>
        <taxon>Duplodnaviria</taxon>
        <taxon>Heunggongvirae</taxon>
        <taxon>Uroviricota</taxon>
        <taxon>Caudoviricetes</taxon>
        <taxon>Pantevenvirales</taxon>
        <taxon>Kyanoviridae</taxon>
        <taxon>Mazuvirus</taxon>
        <taxon>Mazuvirus scam7</taxon>
    </lineage>
</organism>
<evidence type="ECO:0000313" key="2">
    <source>
        <dbReference type="Proteomes" id="UP000226384"/>
    </source>
</evidence>
<evidence type="ECO:0000313" key="1">
    <source>
        <dbReference type="EMBL" id="AOV62321.1"/>
    </source>
</evidence>